<organism evidence="2 4">
    <name type="scientific">Holdemania massiliensis</name>
    <dbReference type="NCBI Taxonomy" id="1468449"/>
    <lineage>
        <taxon>Bacteria</taxon>
        <taxon>Bacillati</taxon>
        <taxon>Bacillota</taxon>
        <taxon>Erysipelotrichia</taxon>
        <taxon>Erysipelotrichales</taxon>
        <taxon>Erysipelotrichaceae</taxon>
        <taxon>Holdemania</taxon>
    </lineage>
</organism>
<comment type="caution">
    <text evidence="2">The sequence shown here is derived from an EMBL/GenBank/DDBJ whole genome shotgun (WGS) entry which is preliminary data.</text>
</comment>
<protein>
    <submittedName>
        <fullName evidence="2">Uncharacterized protein</fullName>
    </submittedName>
</protein>
<dbReference type="Proteomes" id="UP000433575">
    <property type="component" value="Unassembled WGS sequence"/>
</dbReference>
<evidence type="ECO:0000313" key="5">
    <source>
        <dbReference type="Proteomes" id="UP000480929"/>
    </source>
</evidence>
<sequence length="315" mass="36067">MDTTEKKKSRDFNIYYLNFSKVYEIAMMINNVILTKIETDKSSSFEEQYGFTSSISAQGTKQFLDGIKASISADARETSTSSSKVVESLDVKTTKSILLRRIIEQCASVTLLDNSVEGDLVKVDRVKLELLNEESLRQFLILRRDALKGMRVEGMEVNNLVSSMLQDYAYILKGLVYDESMKEPVSEIIIKIPMEIQSEFENKYNINDLLIGHVSIVGIYKGIVSEEFITSNTFTYFQEAGARKEQQDETASKIIKSNTQPVSHDTETEKSDDDYHFVDTLAIIQDVAFKLEETLAPKLHWWNRFGIWLSKLRRK</sequence>
<keyword evidence="5" id="KW-1185">Reference proteome</keyword>
<evidence type="ECO:0000313" key="4">
    <source>
        <dbReference type="Proteomes" id="UP000433575"/>
    </source>
</evidence>
<dbReference type="EMBL" id="WKPJ01000002">
    <property type="protein sequence ID" value="MSA88280.1"/>
    <property type="molecule type" value="Genomic_DNA"/>
</dbReference>
<dbReference type="AlphaFoldDB" id="A0A6N7S3M8"/>
<evidence type="ECO:0000313" key="3">
    <source>
        <dbReference type="EMBL" id="MSC32035.1"/>
    </source>
</evidence>
<accession>A0A6N7S3M8</accession>
<evidence type="ECO:0000256" key="1">
    <source>
        <dbReference type="SAM" id="MobiDB-lite"/>
    </source>
</evidence>
<evidence type="ECO:0000313" key="2">
    <source>
        <dbReference type="EMBL" id="MSA88280.1"/>
    </source>
</evidence>
<name>A0A6N7S3M8_9FIRM</name>
<proteinExistence type="predicted"/>
<feature type="region of interest" description="Disordered" evidence="1">
    <location>
        <begin position="248"/>
        <end position="271"/>
    </location>
</feature>
<dbReference type="Proteomes" id="UP000480929">
    <property type="component" value="Unassembled WGS sequence"/>
</dbReference>
<dbReference type="OrthoDB" id="1335245at2"/>
<reference evidence="4 5" key="1">
    <citation type="journal article" date="2019" name="Nat. Med.">
        <title>A library of human gut bacterial isolates paired with longitudinal multiomics data enables mechanistic microbiome research.</title>
        <authorList>
            <person name="Poyet M."/>
            <person name="Groussin M."/>
            <person name="Gibbons S.M."/>
            <person name="Avila-Pacheco J."/>
            <person name="Jiang X."/>
            <person name="Kearney S.M."/>
            <person name="Perrotta A.R."/>
            <person name="Berdy B."/>
            <person name="Zhao S."/>
            <person name="Lieberman T.D."/>
            <person name="Swanson P.K."/>
            <person name="Smith M."/>
            <person name="Roesemann S."/>
            <person name="Alexander J.E."/>
            <person name="Rich S.A."/>
            <person name="Livny J."/>
            <person name="Vlamakis H."/>
            <person name="Clish C."/>
            <person name="Bullock K."/>
            <person name="Deik A."/>
            <person name="Scott J."/>
            <person name="Pierce K.A."/>
            <person name="Xavier R.J."/>
            <person name="Alm E.J."/>
        </authorList>
    </citation>
    <scope>NUCLEOTIDE SEQUENCE [LARGE SCALE GENOMIC DNA]</scope>
    <source>
        <strain evidence="2 4">BIOML-A4</strain>
        <strain evidence="3 5">BIOML-A5</strain>
    </source>
</reference>
<gene>
    <name evidence="3" type="ORF">GKD88_02765</name>
    <name evidence="2" type="ORF">GKE08_02965</name>
</gene>
<dbReference type="RefSeq" id="WP_154237883.1">
    <property type="nucleotide sequence ID" value="NZ_WKPI01000002.1"/>
</dbReference>
<dbReference type="EMBL" id="WKPI01000002">
    <property type="protein sequence ID" value="MSC32035.1"/>
    <property type="molecule type" value="Genomic_DNA"/>
</dbReference>